<accession>A0A2I2FTY9</accession>
<dbReference type="RefSeq" id="XP_024699405.1">
    <property type="nucleotide sequence ID" value="XM_024854181.1"/>
</dbReference>
<proteinExistence type="predicted"/>
<comment type="caution">
    <text evidence="2">The sequence shown here is derived from an EMBL/GenBank/DDBJ whole genome shotgun (WGS) entry which is preliminary data.</text>
</comment>
<feature type="signal peptide" evidence="1">
    <location>
        <begin position="1"/>
        <end position="17"/>
    </location>
</feature>
<dbReference type="VEuPathDB" id="FungiDB:P170DRAFT_502589"/>
<dbReference type="OrthoDB" id="4326654at2759"/>
<evidence type="ECO:0000313" key="2">
    <source>
        <dbReference type="EMBL" id="PLB44103.1"/>
    </source>
</evidence>
<feature type="chain" id="PRO_5014165634" evidence="1">
    <location>
        <begin position="18"/>
        <end position="183"/>
    </location>
</feature>
<sequence>MLFKNLILASSMALSAAAGSYNGTSAAATIQQRFHQLDLGYKYTTTVIGHVAAKTESVTADDVVSIYNQTAHGEDKSLNMKQPTAAFPDAIQLVLCESFHTLALNGIELNNAFTDHADLFNKNQRNTLQGAFTKVNDETGRFFIHVAKVALPECLASLKADNAGIYKSFEMVIRALDPADASS</sequence>
<dbReference type="EMBL" id="MSFO01000009">
    <property type="protein sequence ID" value="PLB44103.1"/>
    <property type="molecule type" value="Genomic_DNA"/>
</dbReference>
<gene>
    <name evidence="2" type="ORF">P170DRAFT_502589</name>
</gene>
<dbReference type="Proteomes" id="UP000234275">
    <property type="component" value="Unassembled WGS sequence"/>
</dbReference>
<evidence type="ECO:0000313" key="3">
    <source>
        <dbReference type="Proteomes" id="UP000234275"/>
    </source>
</evidence>
<keyword evidence="3" id="KW-1185">Reference proteome</keyword>
<keyword evidence="1" id="KW-0732">Signal</keyword>
<dbReference type="GeneID" id="36561887"/>
<evidence type="ECO:0000256" key="1">
    <source>
        <dbReference type="SAM" id="SignalP"/>
    </source>
</evidence>
<name>A0A2I2FTY9_9EURO</name>
<reference evidence="2 3" key="1">
    <citation type="submission" date="2016-12" db="EMBL/GenBank/DDBJ databases">
        <title>The genomes of Aspergillus section Nigri reveals drivers in fungal speciation.</title>
        <authorList>
            <consortium name="DOE Joint Genome Institute"/>
            <person name="Vesth T.C."/>
            <person name="Nybo J."/>
            <person name="Theobald S."/>
            <person name="Brandl J."/>
            <person name="Frisvad J.C."/>
            <person name="Nielsen K.F."/>
            <person name="Lyhne E.K."/>
            <person name="Kogle M.E."/>
            <person name="Kuo A."/>
            <person name="Riley R."/>
            <person name="Clum A."/>
            <person name="Nolan M."/>
            <person name="Lipzen A."/>
            <person name="Salamov A."/>
            <person name="Henrissat B."/>
            <person name="Wiebenga A."/>
            <person name="De Vries R.P."/>
            <person name="Grigoriev I.V."/>
            <person name="Mortensen U.H."/>
            <person name="Andersen M.R."/>
            <person name="Baker S.E."/>
        </authorList>
    </citation>
    <scope>NUCLEOTIDE SEQUENCE [LARGE SCALE GENOMIC DNA]</scope>
    <source>
        <strain evidence="2 3">IBT 23096</strain>
    </source>
</reference>
<organism evidence="2 3">
    <name type="scientific">Aspergillus steynii IBT 23096</name>
    <dbReference type="NCBI Taxonomy" id="1392250"/>
    <lineage>
        <taxon>Eukaryota</taxon>
        <taxon>Fungi</taxon>
        <taxon>Dikarya</taxon>
        <taxon>Ascomycota</taxon>
        <taxon>Pezizomycotina</taxon>
        <taxon>Eurotiomycetes</taxon>
        <taxon>Eurotiomycetidae</taxon>
        <taxon>Eurotiales</taxon>
        <taxon>Aspergillaceae</taxon>
        <taxon>Aspergillus</taxon>
        <taxon>Aspergillus subgen. Circumdati</taxon>
    </lineage>
</organism>
<dbReference type="AlphaFoldDB" id="A0A2I2FTY9"/>
<protein>
    <submittedName>
        <fullName evidence="2">Uncharacterized protein</fullName>
    </submittedName>
</protein>